<evidence type="ECO:0000259" key="4">
    <source>
        <dbReference type="PROSITE" id="PS51388"/>
    </source>
</evidence>
<dbReference type="PANTHER" id="PTHR11566">
    <property type="entry name" value="DYNAMIN"/>
    <property type="match status" value="1"/>
</dbReference>
<dbReference type="InterPro" id="IPR001401">
    <property type="entry name" value="Dynamin_GTPase"/>
</dbReference>
<dbReference type="InterPro" id="IPR045063">
    <property type="entry name" value="Dynamin_N"/>
</dbReference>
<evidence type="ECO:0000256" key="3">
    <source>
        <dbReference type="SAM" id="MobiDB-lite"/>
    </source>
</evidence>
<dbReference type="PANTHER" id="PTHR11566:SF131">
    <property type="entry name" value="GTPASE, PUTATIVE (AFU_ORTHOLOGUE AFUA_6G07630)-RELATED"/>
    <property type="match status" value="1"/>
</dbReference>
<organism evidence="6 7">
    <name type="scientific">Pleurotus eryngii</name>
    <name type="common">Boletus of the steppes</name>
    <dbReference type="NCBI Taxonomy" id="5323"/>
    <lineage>
        <taxon>Eukaryota</taxon>
        <taxon>Fungi</taxon>
        <taxon>Dikarya</taxon>
        <taxon>Basidiomycota</taxon>
        <taxon>Agaricomycotina</taxon>
        <taxon>Agaricomycetes</taxon>
        <taxon>Agaricomycetidae</taxon>
        <taxon>Agaricales</taxon>
        <taxon>Pleurotineae</taxon>
        <taxon>Pleurotaceae</taxon>
        <taxon>Pleurotus</taxon>
    </lineage>
</organism>
<dbReference type="GO" id="GO:0005874">
    <property type="term" value="C:microtubule"/>
    <property type="evidence" value="ECO:0007669"/>
    <property type="project" value="TreeGrafter"/>
</dbReference>
<keyword evidence="1" id="KW-0547">Nucleotide-binding</keyword>
<name>A0A9P6DGR8_PLEER</name>
<feature type="domain" description="Dynamin-type G" evidence="5">
    <location>
        <begin position="64"/>
        <end position="371"/>
    </location>
</feature>
<dbReference type="PROSITE" id="PS51718">
    <property type="entry name" value="G_DYNAMIN_2"/>
    <property type="match status" value="1"/>
</dbReference>
<dbReference type="Proteomes" id="UP000807025">
    <property type="component" value="Unassembled WGS sequence"/>
</dbReference>
<dbReference type="GO" id="GO:0008017">
    <property type="term" value="F:microtubule binding"/>
    <property type="evidence" value="ECO:0007669"/>
    <property type="project" value="TreeGrafter"/>
</dbReference>
<dbReference type="CDD" id="cd08771">
    <property type="entry name" value="DLP_1"/>
    <property type="match status" value="1"/>
</dbReference>
<keyword evidence="7" id="KW-1185">Reference proteome</keyword>
<dbReference type="PROSITE" id="PS51388">
    <property type="entry name" value="GED"/>
    <property type="match status" value="1"/>
</dbReference>
<evidence type="ECO:0000259" key="5">
    <source>
        <dbReference type="PROSITE" id="PS51718"/>
    </source>
</evidence>
<gene>
    <name evidence="6" type="ORF">BDN71DRAFT_1446401</name>
</gene>
<protein>
    <recommendedName>
        <fullName evidence="8">P-loop containing nucleoside triphosphate hydrolase protein</fullName>
    </recommendedName>
</protein>
<sequence>MIKPKASTPKLTNNGTASAPPIANPTSPSPIDDGVGLANVHLNQSRRKLLDLLNKLYNTGVQADVDIPQIAVIGSQSAGKSSLIESISGITLPRAAGTCTRCPTECKLSSSSSDWTCIVTLRFTTDVNGQTLGQPRTIMFGPAITDKSNVEERIRRAQRAILNPGTAYRTFLDGDDEDLPKSELTFSTNCVTLQISGPGVADLSFCDLPGLIASVGTGGNNNDIQLVENLVTSYISKPSCVILLTVACETDFENQGAHQLAKKHDPHGKRTIGVLTKPDRIPTGEEARWLKFIQNEIEPLENNWFCVKQPSSNDLKQGVTWADARQRENEFFSMTAPWCNLESMYQKYLRTGNLVERASSILSDLISRRLPVIQEELQKALRRTEEALAAMPKEPSADAFSEVMTLLYAFIADISFHVGGVPNEDGLLQSIRPHQMQFRMAIRSTAPQFVPLETRVARDFKMTRPKFLDQEEAMDTEDADKYSPEPIFIDEVMARAQKARARELPDNYPFVVRAEYVSSITDKWLSPAQILCNQTYNVLFKYMKALVHKHFASFGQGNLEQRVGVILQNHIQAACHRTENRIKWLINLESRPFTLNEHYLSEYKDKFLSFYKAVRQSQRNPELLASINDHLTNPPKAAVYNRNGHIVTDAVQPNGIAKILSGLAEVGISGVKPEDIPKLLPSDTMEPAITIMAEVRAYFQVAYKRFVDNIPLAIDQELILGLEQDILLTIHSGLGLNGPDGMRICQELTQESPQVAGKRQELKKRWERLSAASRELLSIGL</sequence>
<accession>A0A9P6DGR8</accession>
<dbReference type="SMART" id="SM00053">
    <property type="entry name" value="DYNc"/>
    <property type="match status" value="1"/>
</dbReference>
<dbReference type="GO" id="GO:0005737">
    <property type="term" value="C:cytoplasm"/>
    <property type="evidence" value="ECO:0007669"/>
    <property type="project" value="TreeGrafter"/>
</dbReference>
<dbReference type="GO" id="GO:0005886">
    <property type="term" value="C:plasma membrane"/>
    <property type="evidence" value="ECO:0007669"/>
    <property type="project" value="TreeGrafter"/>
</dbReference>
<dbReference type="GO" id="GO:0003924">
    <property type="term" value="F:GTPase activity"/>
    <property type="evidence" value="ECO:0007669"/>
    <property type="project" value="InterPro"/>
</dbReference>
<dbReference type="AlphaFoldDB" id="A0A9P6DGR8"/>
<dbReference type="Gene3D" id="3.40.50.300">
    <property type="entry name" value="P-loop containing nucleotide triphosphate hydrolases"/>
    <property type="match status" value="1"/>
</dbReference>
<dbReference type="InterPro" id="IPR022812">
    <property type="entry name" value="Dynamin"/>
</dbReference>
<dbReference type="InterPro" id="IPR020850">
    <property type="entry name" value="GED_dom"/>
</dbReference>
<evidence type="ECO:0000256" key="1">
    <source>
        <dbReference type="ARBA" id="ARBA00022741"/>
    </source>
</evidence>
<dbReference type="InterPro" id="IPR027417">
    <property type="entry name" value="P-loop_NTPase"/>
</dbReference>
<dbReference type="SUPFAM" id="SSF52540">
    <property type="entry name" value="P-loop containing nucleoside triphosphate hydrolases"/>
    <property type="match status" value="1"/>
</dbReference>
<evidence type="ECO:0000313" key="7">
    <source>
        <dbReference type="Proteomes" id="UP000807025"/>
    </source>
</evidence>
<evidence type="ECO:0008006" key="8">
    <source>
        <dbReference type="Google" id="ProtNLM"/>
    </source>
</evidence>
<dbReference type="OrthoDB" id="5061070at2759"/>
<dbReference type="PRINTS" id="PR00195">
    <property type="entry name" value="DYNAMIN"/>
</dbReference>
<dbReference type="Pfam" id="PF02212">
    <property type="entry name" value="GED"/>
    <property type="match status" value="1"/>
</dbReference>
<dbReference type="InterPro" id="IPR030381">
    <property type="entry name" value="G_DYNAMIN_dom"/>
</dbReference>
<dbReference type="GO" id="GO:0005525">
    <property type="term" value="F:GTP binding"/>
    <property type="evidence" value="ECO:0007669"/>
    <property type="project" value="InterPro"/>
</dbReference>
<reference evidence="6" key="1">
    <citation type="submission" date="2020-11" db="EMBL/GenBank/DDBJ databases">
        <authorList>
            <consortium name="DOE Joint Genome Institute"/>
            <person name="Ahrendt S."/>
            <person name="Riley R."/>
            <person name="Andreopoulos W."/>
            <person name="Labutti K."/>
            <person name="Pangilinan J."/>
            <person name="Ruiz-Duenas F.J."/>
            <person name="Barrasa J.M."/>
            <person name="Sanchez-Garcia M."/>
            <person name="Camarero S."/>
            <person name="Miyauchi S."/>
            <person name="Serrano A."/>
            <person name="Linde D."/>
            <person name="Babiker R."/>
            <person name="Drula E."/>
            <person name="Ayuso-Fernandez I."/>
            <person name="Pacheco R."/>
            <person name="Padilla G."/>
            <person name="Ferreira P."/>
            <person name="Barriuso J."/>
            <person name="Kellner H."/>
            <person name="Castanera R."/>
            <person name="Alfaro M."/>
            <person name="Ramirez L."/>
            <person name="Pisabarro A.G."/>
            <person name="Kuo A."/>
            <person name="Tritt A."/>
            <person name="Lipzen A."/>
            <person name="He G."/>
            <person name="Yan M."/>
            <person name="Ng V."/>
            <person name="Cullen D."/>
            <person name="Martin F."/>
            <person name="Rosso M.-N."/>
            <person name="Henrissat B."/>
            <person name="Hibbett D."/>
            <person name="Martinez A.T."/>
            <person name="Grigoriev I.V."/>
        </authorList>
    </citation>
    <scope>NUCLEOTIDE SEQUENCE</scope>
    <source>
        <strain evidence="6">ATCC 90797</strain>
    </source>
</reference>
<feature type="region of interest" description="Disordered" evidence="3">
    <location>
        <begin position="1"/>
        <end position="30"/>
    </location>
</feature>
<dbReference type="Gene3D" id="1.20.120.1240">
    <property type="entry name" value="Dynamin, middle domain"/>
    <property type="match status" value="1"/>
</dbReference>
<evidence type="ECO:0000256" key="2">
    <source>
        <dbReference type="ARBA" id="ARBA00023134"/>
    </source>
</evidence>
<feature type="domain" description="GED" evidence="4">
    <location>
        <begin position="688"/>
        <end position="781"/>
    </location>
</feature>
<dbReference type="InterPro" id="IPR000375">
    <property type="entry name" value="Dynamin_stalk"/>
</dbReference>
<dbReference type="Pfam" id="PF01031">
    <property type="entry name" value="Dynamin_M"/>
    <property type="match status" value="1"/>
</dbReference>
<dbReference type="Pfam" id="PF00350">
    <property type="entry name" value="Dynamin_N"/>
    <property type="match status" value="1"/>
</dbReference>
<dbReference type="GO" id="GO:0031623">
    <property type="term" value="P:receptor internalization"/>
    <property type="evidence" value="ECO:0007669"/>
    <property type="project" value="TreeGrafter"/>
</dbReference>
<dbReference type="InterPro" id="IPR003130">
    <property type="entry name" value="GED"/>
</dbReference>
<comment type="caution">
    <text evidence="6">The sequence shown here is derived from an EMBL/GenBank/DDBJ whole genome shotgun (WGS) entry which is preliminary data.</text>
</comment>
<dbReference type="EMBL" id="MU154553">
    <property type="protein sequence ID" value="KAF9496388.1"/>
    <property type="molecule type" value="Genomic_DNA"/>
</dbReference>
<keyword evidence="2" id="KW-0342">GTP-binding</keyword>
<evidence type="ECO:0000313" key="6">
    <source>
        <dbReference type="EMBL" id="KAF9496388.1"/>
    </source>
</evidence>
<proteinExistence type="predicted"/>